<evidence type="ECO:0000313" key="9">
    <source>
        <dbReference type="Proteomes" id="UP000317178"/>
    </source>
</evidence>
<dbReference type="Proteomes" id="UP000317178">
    <property type="component" value="Chromosome"/>
</dbReference>
<dbReference type="InterPro" id="IPR022337">
    <property type="entry name" value="Inositol_monophosphatase_SuhB"/>
</dbReference>
<comment type="catalytic activity">
    <reaction evidence="1 7">
        <text>a myo-inositol phosphate + H2O = myo-inositol + phosphate</text>
        <dbReference type="Rhea" id="RHEA:24056"/>
        <dbReference type="ChEBI" id="CHEBI:15377"/>
        <dbReference type="ChEBI" id="CHEBI:17268"/>
        <dbReference type="ChEBI" id="CHEBI:43474"/>
        <dbReference type="ChEBI" id="CHEBI:84139"/>
        <dbReference type="EC" id="3.1.3.25"/>
    </reaction>
</comment>
<comment type="similarity">
    <text evidence="7">Belongs to the inositol monophosphatase superfamily.</text>
</comment>
<dbReference type="GO" id="GO:0007165">
    <property type="term" value="P:signal transduction"/>
    <property type="evidence" value="ECO:0007669"/>
    <property type="project" value="TreeGrafter"/>
</dbReference>
<dbReference type="InterPro" id="IPR033942">
    <property type="entry name" value="IMPase"/>
</dbReference>
<comment type="cofactor">
    <cofactor evidence="2 6 7">
        <name>Mg(2+)</name>
        <dbReference type="ChEBI" id="CHEBI:18420"/>
    </cofactor>
</comment>
<dbReference type="SUPFAM" id="SSF56655">
    <property type="entry name" value="Carbohydrate phosphatase"/>
    <property type="match status" value="1"/>
</dbReference>
<dbReference type="Gene3D" id="3.40.190.80">
    <property type="match status" value="1"/>
</dbReference>
<evidence type="ECO:0000313" key="8">
    <source>
        <dbReference type="EMBL" id="QDU79708.1"/>
    </source>
</evidence>
<protein>
    <recommendedName>
        <fullName evidence="7">Inositol-1-monophosphatase</fullName>
        <ecNumber evidence="7">3.1.3.25</ecNumber>
    </recommendedName>
</protein>
<dbReference type="InterPro" id="IPR020583">
    <property type="entry name" value="Inositol_monoP_metal-BS"/>
</dbReference>
<dbReference type="KEGG" id="plon:Pla110_14220"/>
<feature type="binding site" evidence="6">
    <location>
        <position position="70"/>
    </location>
    <ligand>
        <name>Mg(2+)</name>
        <dbReference type="ChEBI" id="CHEBI:18420"/>
        <label>1</label>
        <note>catalytic</note>
    </ligand>
</feature>
<dbReference type="PANTHER" id="PTHR20854">
    <property type="entry name" value="INOSITOL MONOPHOSPHATASE"/>
    <property type="match status" value="1"/>
</dbReference>
<dbReference type="GO" id="GO:0008934">
    <property type="term" value="F:inositol monophosphate 1-phosphatase activity"/>
    <property type="evidence" value="ECO:0007669"/>
    <property type="project" value="InterPro"/>
</dbReference>
<reference evidence="8 9" key="1">
    <citation type="submission" date="2019-02" db="EMBL/GenBank/DDBJ databases">
        <title>Deep-cultivation of Planctomycetes and their phenomic and genomic characterization uncovers novel biology.</title>
        <authorList>
            <person name="Wiegand S."/>
            <person name="Jogler M."/>
            <person name="Boedeker C."/>
            <person name="Pinto D."/>
            <person name="Vollmers J."/>
            <person name="Rivas-Marin E."/>
            <person name="Kohn T."/>
            <person name="Peeters S.H."/>
            <person name="Heuer A."/>
            <person name="Rast P."/>
            <person name="Oberbeckmann S."/>
            <person name="Bunk B."/>
            <person name="Jeske O."/>
            <person name="Meyerdierks A."/>
            <person name="Storesund J.E."/>
            <person name="Kallscheuer N."/>
            <person name="Luecker S."/>
            <person name="Lage O.M."/>
            <person name="Pohl T."/>
            <person name="Merkel B.J."/>
            <person name="Hornburger P."/>
            <person name="Mueller R.-W."/>
            <person name="Bruemmer F."/>
            <person name="Labrenz M."/>
            <person name="Spormann A.M."/>
            <person name="Op den Camp H."/>
            <person name="Overmann J."/>
            <person name="Amann R."/>
            <person name="Jetten M.S.M."/>
            <person name="Mascher T."/>
            <person name="Medema M.H."/>
            <person name="Devos D.P."/>
            <person name="Kaster A.-K."/>
            <person name="Ovreas L."/>
            <person name="Rohde M."/>
            <person name="Galperin M.Y."/>
            <person name="Jogler C."/>
        </authorList>
    </citation>
    <scope>NUCLEOTIDE SEQUENCE [LARGE SCALE GENOMIC DNA]</scope>
    <source>
        <strain evidence="8 9">Pla110</strain>
    </source>
</reference>
<dbReference type="GO" id="GO:0006020">
    <property type="term" value="P:inositol metabolic process"/>
    <property type="evidence" value="ECO:0007669"/>
    <property type="project" value="TreeGrafter"/>
</dbReference>
<dbReference type="Gene3D" id="3.30.540.10">
    <property type="entry name" value="Fructose-1,6-Bisphosphatase, subunit A, domain 1"/>
    <property type="match status" value="1"/>
</dbReference>
<feature type="binding site" evidence="6">
    <location>
        <position position="90"/>
    </location>
    <ligand>
        <name>Mg(2+)</name>
        <dbReference type="ChEBI" id="CHEBI:18420"/>
        <label>2</label>
    </ligand>
</feature>
<feature type="binding site" evidence="6">
    <location>
        <position position="214"/>
    </location>
    <ligand>
        <name>Mg(2+)</name>
        <dbReference type="ChEBI" id="CHEBI:18420"/>
        <label>1</label>
        <note>catalytic</note>
    </ligand>
</feature>
<dbReference type="EC" id="3.1.3.25" evidence="7"/>
<keyword evidence="3 6" id="KW-0479">Metal-binding</keyword>
<dbReference type="InterPro" id="IPR000760">
    <property type="entry name" value="Inositol_monophosphatase-like"/>
</dbReference>
<gene>
    <name evidence="8" type="primary">suhB</name>
    <name evidence="8" type="ORF">Pla110_14220</name>
</gene>
<dbReference type="RefSeq" id="WP_144994533.1">
    <property type="nucleotide sequence ID" value="NZ_CP036281.1"/>
</dbReference>
<evidence type="ECO:0000256" key="2">
    <source>
        <dbReference type="ARBA" id="ARBA00001946"/>
    </source>
</evidence>
<evidence type="ECO:0000256" key="7">
    <source>
        <dbReference type="RuleBase" id="RU364068"/>
    </source>
</evidence>
<evidence type="ECO:0000256" key="6">
    <source>
        <dbReference type="PIRSR" id="PIRSR600760-2"/>
    </source>
</evidence>
<name>A0A518CKF5_9PLAN</name>
<dbReference type="FunFam" id="3.30.540.10:FF:000003">
    <property type="entry name" value="Inositol-1-monophosphatase"/>
    <property type="match status" value="1"/>
</dbReference>
<evidence type="ECO:0000256" key="1">
    <source>
        <dbReference type="ARBA" id="ARBA00001033"/>
    </source>
</evidence>
<dbReference type="PROSITE" id="PS00629">
    <property type="entry name" value="IMP_1"/>
    <property type="match status" value="1"/>
</dbReference>
<accession>A0A518CKF5</accession>
<organism evidence="8 9">
    <name type="scientific">Polystyrenella longa</name>
    <dbReference type="NCBI Taxonomy" id="2528007"/>
    <lineage>
        <taxon>Bacteria</taxon>
        <taxon>Pseudomonadati</taxon>
        <taxon>Planctomycetota</taxon>
        <taxon>Planctomycetia</taxon>
        <taxon>Planctomycetales</taxon>
        <taxon>Planctomycetaceae</taxon>
        <taxon>Polystyrenella</taxon>
    </lineage>
</organism>
<dbReference type="OrthoDB" id="9772456at2"/>
<dbReference type="PANTHER" id="PTHR20854:SF4">
    <property type="entry name" value="INOSITOL-1-MONOPHOSPHATASE-RELATED"/>
    <property type="match status" value="1"/>
</dbReference>
<keyword evidence="4 7" id="KW-0378">Hydrolase</keyword>
<dbReference type="EMBL" id="CP036281">
    <property type="protein sequence ID" value="QDU79708.1"/>
    <property type="molecule type" value="Genomic_DNA"/>
</dbReference>
<dbReference type="AlphaFoldDB" id="A0A518CKF5"/>
<evidence type="ECO:0000256" key="4">
    <source>
        <dbReference type="ARBA" id="ARBA00022801"/>
    </source>
</evidence>
<dbReference type="PRINTS" id="PR01959">
    <property type="entry name" value="SBIMPHPHTASE"/>
</dbReference>
<evidence type="ECO:0000256" key="3">
    <source>
        <dbReference type="ARBA" id="ARBA00022723"/>
    </source>
</evidence>
<feature type="binding site" evidence="6">
    <location>
        <position position="89"/>
    </location>
    <ligand>
        <name>Mg(2+)</name>
        <dbReference type="ChEBI" id="CHEBI:18420"/>
        <label>1</label>
        <note>catalytic</note>
    </ligand>
</feature>
<feature type="binding site" evidence="6">
    <location>
        <position position="87"/>
    </location>
    <ligand>
        <name>Mg(2+)</name>
        <dbReference type="ChEBI" id="CHEBI:18420"/>
        <label>1</label>
        <note>catalytic</note>
    </ligand>
</feature>
<dbReference type="GO" id="GO:0046872">
    <property type="term" value="F:metal ion binding"/>
    <property type="evidence" value="ECO:0007669"/>
    <property type="project" value="UniProtKB-KW"/>
</dbReference>
<keyword evidence="9" id="KW-1185">Reference proteome</keyword>
<dbReference type="PRINTS" id="PR00377">
    <property type="entry name" value="IMPHPHTASES"/>
</dbReference>
<sequence>MNTHNVTPDLMKVAIASAREAGGILQDWVSHFSVSEKGPQDLVTDADLASQKAIQKYLQSRFPDHHYLGEEGLSQTEGKSPFRWIIDPLDGTSNYVHQFPFYAVSIGLEYEGKPYLGVIYDPNRDEMFTGIVGEGAYCNDVEMKLSQATPLSESLVVASLPRCADRTDPAVARFLNILPLAQHVQRTGSAALNLAYVAANRLDGFWSTSLKPWDQSAGVAILLAAGGVVTKMDSSPFDVDCPDLLACSNPTLQSELSEQLCLVP</sequence>
<keyword evidence="5 6" id="KW-0460">Magnesium</keyword>
<dbReference type="CDD" id="cd01639">
    <property type="entry name" value="IMPase"/>
    <property type="match status" value="1"/>
</dbReference>
<proteinExistence type="inferred from homology"/>
<evidence type="ECO:0000256" key="5">
    <source>
        <dbReference type="ARBA" id="ARBA00022842"/>
    </source>
</evidence>
<dbReference type="Pfam" id="PF00459">
    <property type="entry name" value="Inositol_P"/>
    <property type="match status" value="1"/>
</dbReference>